<sequence length="164" mass="17897">MRRSARFLKVLTIASSSMVCTVCLTAFAAHHYLYGQSTDASFPSGYDAVQAAPASHKVVFENAFVRVLQVTLPPKGGTEPMHHHRWPSLFLGYDTGGTTPHIRYHRADGKVVDQPSQTEPVHAGVWSGNWMKPEPMHAIEVVDPGKAGPGAPPGWLRVEIKCAQ</sequence>
<dbReference type="InterPro" id="IPR014710">
    <property type="entry name" value="RmlC-like_jellyroll"/>
</dbReference>
<evidence type="ECO:0000313" key="2">
    <source>
        <dbReference type="EMBL" id="XBH18903.1"/>
    </source>
</evidence>
<evidence type="ECO:0008006" key="3">
    <source>
        <dbReference type="Google" id="ProtNLM"/>
    </source>
</evidence>
<proteinExistence type="predicted"/>
<feature type="signal peptide" evidence="1">
    <location>
        <begin position="1"/>
        <end position="28"/>
    </location>
</feature>
<feature type="chain" id="PRO_5043672103" description="Cupin domain-containing protein" evidence="1">
    <location>
        <begin position="29"/>
        <end position="164"/>
    </location>
</feature>
<dbReference type="Gene3D" id="2.60.120.10">
    <property type="entry name" value="Jelly Rolls"/>
    <property type="match status" value="1"/>
</dbReference>
<protein>
    <recommendedName>
        <fullName evidence="3">Cupin domain-containing protein</fullName>
    </recommendedName>
</protein>
<dbReference type="AlphaFoldDB" id="A0AAU7DNN4"/>
<evidence type="ECO:0000256" key="1">
    <source>
        <dbReference type="SAM" id="SignalP"/>
    </source>
</evidence>
<gene>
    <name evidence="2" type="ORF">P8935_06195</name>
</gene>
<keyword evidence="1" id="KW-0732">Signal</keyword>
<dbReference type="EMBL" id="CP121196">
    <property type="protein sequence ID" value="XBH18903.1"/>
    <property type="molecule type" value="Genomic_DNA"/>
</dbReference>
<dbReference type="RefSeq" id="WP_348264121.1">
    <property type="nucleotide sequence ID" value="NZ_CP121196.1"/>
</dbReference>
<name>A0AAU7DNN4_9BACT</name>
<accession>A0AAU7DNN4</accession>
<reference evidence="2" key="1">
    <citation type="submission" date="2023-03" db="EMBL/GenBank/DDBJ databases">
        <title>Edaphobacter sp.</title>
        <authorList>
            <person name="Huber K.J."/>
            <person name="Papendorf J."/>
            <person name="Pilke C."/>
            <person name="Bunk B."/>
            <person name="Sproeer C."/>
            <person name="Pester M."/>
        </authorList>
    </citation>
    <scope>NUCLEOTIDE SEQUENCE</scope>
    <source>
        <strain evidence="2">DSM 110680</strain>
    </source>
</reference>
<organism evidence="2">
    <name type="scientific">Telmatobacter sp. DSM 110680</name>
    <dbReference type="NCBI Taxonomy" id="3036704"/>
    <lineage>
        <taxon>Bacteria</taxon>
        <taxon>Pseudomonadati</taxon>
        <taxon>Acidobacteriota</taxon>
        <taxon>Terriglobia</taxon>
        <taxon>Terriglobales</taxon>
        <taxon>Acidobacteriaceae</taxon>
        <taxon>Telmatobacter</taxon>
    </lineage>
</organism>